<comment type="caution">
    <text evidence="1">The sequence shown here is derived from an EMBL/GenBank/DDBJ whole genome shotgun (WGS) entry which is preliminary data.</text>
</comment>
<name>A0A1Y1S876_9MICR</name>
<evidence type="ECO:0000313" key="1">
    <source>
        <dbReference type="EMBL" id="ORD94623.1"/>
    </source>
</evidence>
<keyword evidence="2" id="KW-1185">Reference proteome</keyword>
<accession>A0A1Y1S876</accession>
<dbReference type="VEuPathDB" id="MicrosporidiaDB:ECANGB1_398"/>
<reference evidence="1 2" key="1">
    <citation type="journal article" date="2017" name="Environ. Microbiol.">
        <title>Decay of the glycolytic pathway and adaptation to intranuclear parasitism within Enterocytozoonidae microsporidia.</title>
        <authorList>
            <person name="Wiredu Boakye D."/>
            <person name="Jaroenlak P."/>
            <person name="Prachumwat A."/>
            <person name="Williams T.A."/>
            <person name="Bateman K.S."/>
            <person name="Itsathitphaisarn O."/>
            <person name="Sritunyalucksana K."/>
            <person name="Paszkiewicz K.H."/>
            <person name="Moore K.A."/>
            <person name="Stentiford G.D."/>
            <person name="Williams B.A."/>
        </authorList>
    </citation>
    <scope>NUCLEOTIDE SEQUENCE [LARGE SCALE GENOMIC DNA]</scope>
    <source>
        <strain evidence="1 2">GB1</strain>
    </source>
</reference>
<gene>
    <name evidence="1" type="ORF">ECANGB1_398</name>
</gene>
<dbReference type="EMBL" id="LWDP01000014">
    <property type="protein sequence ID" value="ORD94623.1"/>
    <property type="molecule type" value="Genomic_DNA"/>
</dbReference>
<sequence>MDKLPLNYVKTGVNDYIKHGNMEKNVLIGVKQAYLSRLMNKKQIQADAYSQVVRGYLVRLVSRMVVHGYLGMRLSAQIDQHTQNRNSLASHKFSLLKLVYRAYLRKLLYKIVVRCYTTRLNWSKLYTTLVVSNTTASTIEIGDYCTVDRVPLHQFSREYFTKFNLFVFVLGGTEYVEMVEEMCWPIRYVILVSGQIASFNKCGCSSLLDANENLVEVVKRGGNRATRHRFSRMPKDDQIDYLIRNRKWINRNVDDEIGRILNDSGTYDAYVFK</sequence>
<evidence type="ECO:0000313" key="2">
    <source>
        <dbReference type="Proteomes" id="UP000192639"/>
    </source>
</evidence>
<proteinExistence type="predicted"/>
<protein>
    <submittedName>
        <fullName evidence="1">Uncharacterized protein</fullName>
    </submittedName>
</protein>
<organism evidence="1 2">
    <name type="scientific">Enterospora canceri</name>
    <dbReference type="NCBI Taxonomy" id="1081671"/>
    <lineage>
        <taxon>Eukaryota</taxon>
        <taxon>Fungi</taxon>
        <taxon>Fungi incertae sedis</taxon>
        <taxon>Microsporidia</taxon>
        <taxon>Enterocytozoonidae</taxon>
        <taxon>Enterospora</taxon>
    </lineage>
</organism>
<dbReference type="AlphaFoldDB" id="A0A1Y1S876"/>
<dbReference type="Proteomes" id="UP000192639">
    <property type="component" value="Unassembled WGS sequence"/>
</dbReference>